<proteinExistence type="predicted"/>
<feature type="transmembrane region" description="Helical" evidence="6">
    <location>
        <begin position="95"/>
        <end position="112"/>
    </location>
</feature>
<feature type="transmembrane region" description="Helical" evidence="6">
    <location>
        <begin position="118"/>
        <end position="139"/>
    </location>
</feature>
<dbReference type="InterPro" id="IPR042094">
    <property type="entry name" value="T2SS_GspF_sf"/>
</dbReference>
<evidence type="ECO:0000256" key="5">
    <source>
        <dbReference type="ARBA" id="ARBA00023136"/>
    </source>
</evidence>
<dbReference type="Proteomes" id="UP001597151">
    <property type="component" value="Unassembled WGS sequence"/>
</dbReference>
<evidence type="ECO:0000256" key="1">
    <source>
        <dbReference type="ARBA" id="ARBA00004651"/>
    </source>
</evidence>
<evidence type="ECO:0000256" key="6">
    <source>
        <dbReference type="SAM" id="Phobius"/>
    </source>
</evidence>
<evidence type="ECO:0000256" key="2">
    <source>
        <dbReference type="ARBA" id="ARBA00022475"/>
    </source>
</evidence>
<evidence type="ECO:0000256" key="3">
    <source>
        <dbReference type="ARBA" id="ARBA00022692"/>
    </source>
</evidence>
<comment type="caution">
    <text evidence="8">The sequence shown here is derived from an EMBL/GenBank/DDBJ whole genome shotgun (WGS) entry which is preliminary data.</text>
</comment>
<feature type="transmembrane region" description="Helical" evidence="6">
    <location>
        <begin position="274"/>
        <end position="298"/>
    </location>
</feature>
<evidence type="ECO:0000313" key="9">
    <source>
        <dbReference type="Proteomes" id="UP001597151"/>
    </source>
</evidence>
<keyword evidence="2" id="KW-1003">Cell membrane</keyword>
<protein>
    <submittedName>
        <fullName evidence="8">Type II secretion system F family protein</fullName>
    </submittedName>
</protein>
<evidence type="ECO:0000313" key="8">
    <source>
        <dbReference type="EMBL" id="MFD1196054.1"/>
    </source>
</evidence>
<keyword evidence="5 6" id="KW-0472">Membrane</keyword>
<dbReference type="InterPro" id="IPR018076">
    <property type="entry name" value="T2SS_GspF_dom"/>
</dbReference>
<dbReference type="PANTHER" id="PTHR35007:SF2">
    <property type="entry name" value="PILUS ASSEMBLE PROTEIN"/>
    <property type="match status" value="1"/>
</dbReference>
<gene>
    <name evidence="8" type="ORF">ACFQ3C_15380</name>
</gene>
<feature type="transmembrane region" description="Helical" evidence="6">
    <location>
        <begin position="6"/>
        <end position="26"/>
    </location>
</feature>
<evidence type="ECO:0000259" key="7">
    <source>
        <dbReference type="Pfam" id="PF00482"/>
    </source>
</evidence>
<name>A0ABW3TFT6_9RHOB</name>
<feature type="domain" description="Type II secretion system protein GspF" evidence="7">
    <location>
        <begin position="161"/>
        <end position="290"/>
    </location>
</feature>
<dbReference type="PANTHER" id="PTHR35007">
    <property type="entry name" value="INTEGRAL MEMBRANE PROTEIN-RELATED"/>
    <property type="match status" value="1"/>
</dbReference>
<dbReference type="EMBL" id="JBHTKR010000006">
    <property type="protein sequence ID" value="MFD1196054.1"/>
    <property type="molecule type" value="Genomic_DNA"/>
</dbReference>
<keyword evidence="9" id="KW-1185">Reference proteome</keyword>
<evidence type="ECO:0000256" key="4">
    <source>
        <dbReference type="ARBA" id="ARBA00022989"/>
    </source>
</evidence>
<comment type="subcellular location">
    <subcellularLocation>
        <location evidence="1">Cell membrane</location>
        <topology evidence="1">Multi-pass membrane protein</topology>
    </subcellularLocation>
</comment>
<keyword evidence="3 6" id="KW-0812">Transmembrane</keyword>
<dbReference type="Pfam" id="PF00482">
    <property type="entry name" value="T2SSF"/>
    <property type="match status" value="1"/>
</dbReference>
<dbReference type="RefSeq" id="WP_380793617.1">
    <property type="nucleotide sequence ID" value="NZ_JBHTKR010000006.1"/>
</dbReference>
<dbReference type="Gene3D" id="1.20.81.30">
    <property type="entry name" value="Type II secretion system (T2SS), domain F"/>
    <property type="match status" value="1"/>
</dbReference>
<keyword evidence="4 6" id="KW-1133">Transmembrane helix</keyword>
<accession>A0ABW3TFT6</accession>
<organism evidence="8 9">
    <name type="scientific">Seohaeicola saemankumensis</name>
    <dbReference type="NCBI Taxonomy" id="481181"/>
    <lineage>
        <taxon>Bacteria</taxon>
        <taxon>Pseudomonadati</taxon>
        <taxon>Pseudomonadota</taxon>
        <taxon>Alphaproteobacteria</taxon>
        <taxon>Rhodobacterales</taxon>
        <taxon>Roseobacteraceae</taxon>
        <taxon>Seohaeicola</taxon>
    </lineage>
</organism>
<reference evidence="9" key="1">
    <citation type="journal article" date="2019" name="Int. J. Syst. Evol. Microbiol.">
        <title>The Global Catalogue of Microorganisms (GCM) 10K type strain sequencing project: providing services to taxonomists for standard genome sequencing and annotation.</title>
        <authorList>
            <consortium name="The Broad Institute Genomics Platform"/>
            <consortium name="The Broad Institute Genome Sequencing Center for Infectious Disease"/>
            <person name="Wu L."/>
            <person name="Ma J."/>
        </authorList>
    </citation>
    <scope>NUCLEOTIDE SEQUENCE [LARGE SCALE GENOMIC DNA]</scope>
    <source>
        <strain evidence="9">CCUG 55328</strain>
    </source>
</reference>
<sequence>MNDTLILVAVFVAVLILIFTILNSVVRSREIRRNLDQVSVEQQLRDARAEAVFASENDDIQHYYEVMRRNEPQGLEMRLIRAGYFSRDAKRTFQLLRLAVTSVVFPFVWYGVMNLSGALTSTIALVLAAIVSGLAFILVNAMLDRQANKNQIAYRRLFPDFMDLLVVCVDSGMSIEAAIDRVAHEFLHTKPSFGQHLSIISLEVRAGRPLHEALNNFANRIHLDEARTLSVLFRQSMELGSSVIKTLRVFSKEMRQTRLIKAEEKANALPIKMLFPMATCLFPVNLIIVLVPIMMQIAELFSTMAPSGN</sequence>